<dbReference type="InterPro" id="IPR025157">
    <property type="entry name" value="Hemagglutinin_rpt"/>
</dbReference>
<evidence type="ECO:0000256" key="1">
    <source>
        <dbReference type="SAM" id="MobiDB-lite"/>
    </source>
</evidence>
<dbReference type="Pfam" id="PF13332">
    <property type="entry name" value="Fil_haemagg_2"/>
    <property type="match status" value="2"/>
</dbReference>
<dbReference type="EMBL" id="CP139961">
    <property type="protein sequence ID" value="WQE03852.1"/>
    <property type="molecule type" value="Genomic_DNA"/>
</dbReference>
<reference evidence="2 3" key="1">
    <citation type="submission" date="2023-12" db="EMBL/GenBank/DDBJ databases">
        <title>Genome sequencing and assembly of bacterial species from a model synthetic community.</title>
        <authorList>
            <person name="Hogle S.L."/>
        </authorList>
    </citation>
    <scope>NUCLEOTIDE SEQUENCE [LARGE SCALE GENOMIC DNA]</scope>
    <source>
        <strain evidence="2 3">HAMBI_2792</strain>
    </source>
</reference>
<proteinExistence type="predicted"/>
<feature type="compositionally biased region" description="Polar residues" evidence="1">
    <location>
        <begin position="799"/>
        <end position="809"/>
    </location>
</feature>
<gene>
    <name evidence="2" type="ORF">U0021_08965</name>
</gene>
<organism evidence="2 3">
    <name type="scientific">Moraxella canis</name>
    <dbReference type="NCBI Taxonomy" id="90239"/>
    <lineage>
        <taxon>Bacteria</taxon>
        <taxon>Pseudomonadati</taxon>
        <taxon>Pseudomonadota</taxon>
        <taxon>Gammaproteobacteria</taxon>
        <taxon>Moraxellales</taxon>
        <taxon>Moraxellaceae</taxon>
        <taxon>Moraxella</taxon>
    </lineage>
</organism>
<dbReference type="RefSeq" id="WP_327037479.1">
    <property type="nucleotide sequence ID" value="NZ_CP139961.1"/>
</dbReference>
<feature type="region of interest" description="Disordered" evidence="1">
    <location>
        <begin position="1"/>
        <end position="31"/>
    </location>
</feature>
<evidence type="ECO:0000313" key="3">
    <source>
        <dbReference type="Proteomes" id="UP001324384"/>
    </source>
</evidence>
<dbReference type="Proteomes" id="UP001324384">
    <property type="component" value="Chromosome"/>
</dbReference>
<feature type="region of interest" description="Disordered" evidence="1">
    <location>
        <begin position="789"/>
        <end position="809"/>
    </location>
</feature>
<protein>
    <submittedName>
        <fullName evidence="2">Hemagglutinin repeat-containing protein</fullName>
    </submittedName>
</protein>
<feature type="compositionally biased region" description="Low complexity" evidence="1">
    <location>
        <begin position="789"/>
        <end position="798"/>
    </location>
</feature>
<sequence>MTLGKQQTRQQNSDEHTAYTGSVIGTTGGNIRLEAGDDTDVINSDIIAQKDETDANTGNILFKSQAVNITSQNATAANTHSFSQKTSGLTAGVSSSLVSDVQSLDKLTDAAKDTNSRRMTIMAAAAGTSKAYTLTNNLHNKNFGSMRAQATIGSQTTKSDSHSHQEVNDAANVYAEGNLIFDVSGKGADSTVTITGSNITAKQNLYNQVEGSVIYQASTQTSTQDSQNSSKGAGFGVYASANLSTDGLSSNSAGFTINANKAKGSSQEIATTHTNTQITVGGTTINDIGGSLILDGANLDTTYLTGTVGKDLIVKSRQDTYQYNSNQTQVGGNLDVSFQGTPQSASITGGNTNANASYAQVTDQTGIKTKESTLQVQGKSKLTGGYLITDQGKNHTQFAQGIQTQDIENHLNYEGNAISLGIGIGADTSNPDNKAKPTLQGLGYGTITPAHKTSTTHSAITDQAGLSHINTGNFKQEEIQNQLNEIIANDFNQAQAHKELNAQVTITTEFGREAPKAVAEFSGYQEAVILSKLDDAENLSDEQINQILDEAAKWSEGGIYRVALHTAAAALATGTVEGAASAGGTAYAIPKIDEYLKEQDFDKQTRDITLLALSAGLGASIGGDTASTVNNVGQTEWNYLYHESALKSSKLNARQRRHIQALKDAGAVSYEEIEKKYDNCKGNKECEVAVKKEWQRESDRTRQIELDLVKQGVLTWEDFDQFTGGFIGVDTPHLAAIQNKRHTLAAMEISSWTQPDATARNEALRRDGGVTPGSTEDLLMQAGAGTVGAAVAGRGSRTPTKANNQTLSPVTPIANSGAAYRQNIITVANNRQLTQMPITINNKTYQPIAQPTTAGAPIYRGVSTQDIYQAFKDIAGIKTLPQTGSPMYQAIPGKTSPSGKPGYIIKVPQSDGSTVLLRNFATSNREHPVRFTIEIQRSSTSLGPKKLELKFE</sequence>
<accession>A0ABZ0WX82</accession>
<keyword evidence="3" id="KW-1185">Reference proteome</keyword>
<name>A0ABZ0WX82_9GAMM</name>
<evidence type="ECO:0000313" key="2">
    <source>
        <dbReference type="EMBL" id="WQE03852.1"/>
    </source>
</evidence>
<feature type="compositionally biased region" description="Polar residues" evidence="1">
    <location>
        <begin position="1"/>
        <end position="11"/>
    </location>
</feature>